<dbReference type="PANTHER" id="PTHR11910">
    <property type="entry name" value="ATP SYNTHASE DELTA CHAIN"/>
    <property type="match status" value="1"/>
</dbReference>
<evidence type="ECO:0000256" key="7">
    <source>
        <dbReference type="HAMAP-Rule" id="MF_01416"/>
    </source>
</evidence>
<comment type="function">
    <text evidence="7">F(1)F(0) ATP synthase produces ATP from ADP in the presence of a proton or sodium gradient. F-type ATPases consist of two structural domains, F(1) containing the extramembraneous catalytic core and F(0) containing the membrane proton channel, linked together by a central stalk and a peripheral stalk. During catalysis, ATP synthesis in the catalytic domain of F(1) is coupled via a rotary mechanism of the central stalk subunits to proton translocation.</text>
</comment>
<keyword evidence="3 7" id="KW-0375">Hydrogen ion transport</keyword>
<dbReference type="OrthoDB" id="9802471at2"/>
<keyword evidence="7" id="KW-1003">Cell membrane</keyword>
<name>A0A4V3G7V6_9FIRM</name>
<keyword evidence="6 7" id="KW-0066">ATP synthesis</keyword>
<evidence type="ECO:0000313" key="8">
    <source>
        <dbReference type="EMBL" id="TDW20554.1"/>
    </source>
</evidence>
<protein>
    <recommendedName>
        <fullName evidence="7">ATP synthase subunit delta</fullName>
    </recommendedName>
    <alternativeName>
        <fullName evidence="7">ATP synthase F(1) sector subunit delta</fullName>
    </alternativeName>
    <alternativeName>
        <fullName evidence="7">F-type ATPase subunit delta</fullName>
        <shortName evidence="7">F-ATPase subunit delta</shortName>
    </alternativeName>
</protein>
<comment type="caution">
    <text evidence="8">The sequence shown here is derived from an EMBL/GenBank/DDBJ whole genome shotgun (WGS) entry which is preliminary data.</text>
</comment>
<dbReference type="AlphaFoldDB" id="A0A4V3G7V6"/>
<sequence length="177" mass="20226">MASVIASRYAQALFELAKQEDLLDACKEDLHVIVEGMVQYPELFALLKHPRIDKKERKDIVMKSFSGGQTYVMNFVKLLIDRNRFASIKEIEKRYQELYNEEKGIEIAYIQSALPLSDTEEKQIVDMLKAKLKKDIIAKVSIKPELIAGLRIQVAGDVLDNSASNRLQRLKEQAKNS</sequence>
<dbReference type="GO" id="GO:0005886">
    <property type="term" value="C:plasma membrane"/>
    <property type="evidence" value="ECO:0007669"/>
    <property type="project" value="UniProtKB-SubCell"/>
</dbReference>
<dbReference type="PRINTS" id="PR00125">
    <property type="entry name" value="ATPASEDELTA"/>
</dbReference>
<dbReference type="NCBIfam" id="TIGR01145">
    <property type="entry name" value="ATP_synt_delta"/>
    <property type="match status" value="1"/>
</dbReference>
<dbReference type="InterPro" id="IPR026015">
    <property type="entry name" value="ATP_synth_OSCP/delta_N_sf"/>
</dbReference>
<evidence type="ECO:0000256" key="1">
    <source>
        <dbReference type="ARBA" id="ARBA00004370"/>
    </source>
</evidence>
<organism evidence="8 9">
    <name type="scientific">Breznakia blatticola</name>
    <dbReference type="NCBI Taxonomy" id="1754012"/>
    <lineage>
        <taxon>Bacteria</taxon>
        <taxon>Bacillati</taxon>
        <taxon>Bacillota</taxon>
        <taxon>Erysipelotrichia</taxon>
        <taxon>Erysipelotrichales</taxon>
        <taxon>Erysipelotrichaceae</taxon>
        <taxon>Breznakia</taxon>
    </lineage>
</organism>
<evidence type="ECO:0000256" key="4">
    <source>
        <dbReference type="ARBA" id="ARBA00023065"/>
    </source>
</evidence>
<accession>A0A4V3G7V6</accession>
<dbReference type="HAMAP" id="MF_01416">
    <property type="entry name" value="ATP_synth_delta_bact"/>
    <property type="match status" value="1"/>
</dbReference>
<gene>
    <name evidence="7" type="primary">atpH</name>
    <name evidence="8" type="ORF">EDD63_11220</name>
</gene>
<comment type="similarity">
    <text evidence="7">Belongs to the ATPase delta chain family.</text>
</comment>
<dbReference type="GO" id="GO:0046933">
    <property type="term" value="F:proton-transporting ATP synthase activity, rotational mechanism"/>
    <property type="evidence" value="ECO:0007669"/>
    <property type="project" value="UniProtKB-UniRule"/>
</dbReference>
<dbReference type="RefSeq" id="WP_134169088.1">
    <property type="nucleotide sequence ID" value="NZ_SODD01000012.1"/>
</dbReference>
<evidence type="ECO:0000256" key="6">
    <source>
        <dbReference type="ARBA" id="ARBA00023310"/>
    </source>
</evidence>
<keyword evidence="9" id="KW-1185">Reference proteome</keyword>
<dbReference type="InterPro" id="IPR000711">
    <property type="entry name" value="ATPase_OSCP/dsu"/>
</dbReference>
<evidence type="ECO:0000256" key="3">
    <source>
        <dbReference type="ARBA" id="ARBA00022781"/>
    </source>
</evidence>
<reference evidence="8 9" key="1">
    <citation type="submission" date="2019-03" db="EMBL/GenBank/DDBJ databases">
        <title>Genomic Encyclopedia of Type Strains, Phase IV (KMG-IV): sequencing the most valuable type-strain genomes for metagenomic binning, comparative biology and taxonomic classification.</title>
        <authorList>
            <person name="Goeker M."/>
        </authorList>
    </citation>
    <scope>NUCLEOTIDE SEQUENCE [LARGE SCALE GENOMIC DNA]</scope>
    <source>
        <strain evidence="8 9">DSM 28867</strain>
    </source>
</reference>
<evidence type="ECO:0000313" key="9">
    <source>
        <dbReference type="Proteomes" id="UP000294743"/>
    </source>
</evidence>
<dbReference type="Pfam" id="PF00213">
    <property type="entry name" value="OSCP"/>
    <property type="match status" value="1"/>
</dbReference>
<evidence type="ECO:0000256" key="2">
    <source>
        <dbReference type="ARBA" id="ARBA00022448"/>
    </source>
</evidence>
<dbReference type="SUPFAM" id="SSF47928">
    <property type="entry name" value="N-terminal domain of the delta subunit of the F1F0-ATP synthase"/>
    <property type="match status" value="1"/>
</dbReference>
<keyword evidence="5 7" id="KW-0472">Membrane</keyword>
<comment type="function">
    <text evidence="7">This protein is part of the stalk that links CF(0) to CF(1). It either transmits conformational changes from CF(0) to CF(1) or is implicated in proton conduction.</text>
</comment>
<evidence type="ECO:0000256" key="5">
    <source>
        <dbReference type="ARBA" id="ARBA00023136"/>
    </source>
</evidence>
<dbReference type="GO" id="GO:0045259">
    <property type="term" value="C:proton-transporting ATP synthase complex"/>
    <property type="evidence" value="ECO:0007669"/>
    <property type="project" value="UniProtKB-KW"/>
</dbReference>
<dbReference type="Proteomes" id="UP000294743">
    <property type="component" value="Unassembled WGS sequence"/>
</dbReference>
<keyword evidence="7" id="KW-0139">CF(1)</keyword>
<keyword evidence="4 7" id="KW-0406">Ion transport</keyword>
<keyword evidence="2 7" id="KW-0813">Transport</keyword>
<dbReference type="Gene3D" id="1.10.520.20">
    <property type="entry name" value="N-terminal domain of the delta subunit of the F1F0-ATP synthase"/>
    <property type="match status" value="1"/>
</dbReference>
<dbReference type="EMBL" id="SODD01000012">
    <property type="protein sequence ID" value="TDW20554.1"/>
    <property type="molecule type" value="Genomic_DNA"/>
</dbReference>
<proteinExistence type="inferred from homology"/>
<comment type="subcellular location">
    <subcellularLocation>
        <location evidence="7">Cell membrane</location>
        <topology evidence="7">Peripheral membrane protein</topology>
    </subcellularLocation>
    <subcellularLocation>
        <location evidence="1">Membrane</location>
    </subcellularLocation>
</comment>